<feature type="compositionally biased region" description="Basic and acidic residues" evidence="1">
    <location>
        <begin position="1538"/>
        <end position="1552"/>
    </location>
</feature>
<feature type="compositionally biased region" description="Basic and acidic residues" evidence="1">
    <location>
        <begin position="253"/>
        <end position="270"/>
    </location>
</feature>
<feature type="compositionally biased region" description="Basic residues" evidence="1">
    <location>
        <begin position="793"/>
        <end position="802"/>
    </location>
</feature>
<dbReference type="VEuPathDB" id="FungiDB:CPC735_013800"/>
<feature type="compositionally biased region" description="Low complexity" evidence="1">
    <location>
        <begin position="1465"/>
        <end position="1475"/>
    </location>
</feature>
<dbReference type="PANTHER" id="PTHR37538">
    <property type="entry name" value="BTB DOMAIN-CONTAINING PROTEIN"/>
    <property type="match status" value="1"/>
</dbReference>
<proteinExistence type="predicted"/>
<feature type="compositionally biased region" description="Basic and acidic residues" evidence="1">
    <location>
        <begin position="1151"/>
        <end position="1162"/>
    </location>
</feature>
<feature type="compositionally biased region" description="Pro residues" evidence="1">
    <location>
        <begin position="514"/>
        <end position="524"/>
    </location>
</feature>
<feature type="compositionally biased region" description="Basic residues" evidence="1">
    <location>
        <begin position="998"/>
        <end position="1008"/>
    </location>
</feature>
<gene>
    <name evidence="2" type="ORF">CPC735_013800</name>
</gene>
<feature type="compositionally biased region" description="Basic and acidic residues" evidence="1">
    <location>
        <begin position="1393"/>
        <end position="1404"/>
    </location>
</feature>
<evidence type="ECO:0000313" key="3">
    <source>
        <dbReference type="Proteomes" id="UP000009084"/>
    </source>
</evidence>
<feature type="region of interest" description="Disordered" evidence="1">
    <location>
        <begin position="1084"/>
        <end position="2218"/>
    </location>
</feature>
<feature type="region of interest" description="Disordered" evidence="1">
    <location>
        <begin position="149"/>
        <end position="388"/>
    </location>
</feature>
<feature type="compositionally biased region" description="Polar residues" evidence="1">
    <location>
        <begin position="727"/>
        <end position="736"/>
    </location>
</feature>
<feature type="compositionally biased region" description="Basic and acidic residues" evidence="1">
    <location>
        <begin position="2051"/>
        <end position="2060"/>
    </location>
</feature>
<feature type="compositionally biased region" description="Basic and acidic residues" evidence="1">
    <location>
        <begin position="2199"/>
        <end position="2210"/>
    </location>
</feature>
<feature type="compositionally biased region" description="Pro residues" evidence="1">
    <location>
        <begin position="1455"/>
        <end position="1464"/>
    </location>
</feature>
<feature type="compositionally biased region" description="Basic residues" evidence="1">
    <location>
        <begin position="1991"/>
        <end position="2000"/>
    </location>
</feature>
<dbReference type="EMBL" id="ACFW01000001">
    <property type="protein sequence ID" value="EER30062.1"/>
    <property type="molecule type" value="Genomic_DNA"/>
</dbReference>
<feature type="compositionally biased region" description="Polar residues" evidence="1">
    <location>
        <begin position="1698"/>
        <end position="1715"/>
    </location>
</feature>
<feature type="compositionally biased region" description="Low complexity" evidence="1">
    <location>
        <begin position="280"/>
        <end position="290"/>
    </location>
</feature>
<dbReference type="PRINTS" id="PR01217">
    <property type="entry name" value="PRICHEXTENSN"/>
</dbReference>
<organism evidence="2 3">
    <name type="scientific">Coccidioides posadasii (strain C735)</name>
    <name type="common">Valley fever fungus</name>
    <dbReference type="NCBI Taxonomy" id="222929"/>
    <lineage>
        <taxon>Eukaryota</taxon>
        <taxon>Fungi</taxon>
        <taxon>Dikarya</taxon>
        <taxon>Ascomycota</taxon>
        <taxon>Pezizomycotina</taxon>
        <taxon>Eurotiomycetes</taxon>
        <taxon>Eurotiomycetidae</taxon>
        <taxon>Onygenales</taxon>
        <taxon>Onygenaceae</taxon>
        <taxon>Coccidioides</taxon>
    </lineage>
</organism>
<feature type="compositionally biased region" description="Basic and acidic residues" evidence="1">
    <location>
        <begin position="975"/>
        <end position="989"/>
    </location>
</feature>
<feature type="compositionally biased region" description="Basic and acidic residues" evidence="1">
    <location>
        <begin position="149"/>
        <end position="159"/>
    </location>
</feature>
<dbReference type="OrthoDB" id="5244639at2759"/>
<protein>
    <submittedName>
        <fullName evidence="2">Uncharacterized protein</fullName>
    </submittedName>
</protein>
<feature type="compositionally biased region" description="Basic residues" evidence="1">
    <location>
        <begin position="1745"/>
        <end position="1756"/>
    </location>
</feature>
<feature type="compositionally biased region" description="Pro residues" evidence="1">
    <location>
        <begin position="639"/>
        <end position="649"/>
    </location>
</feature>
<reference evidence="2 3" key="1">
    <citation type="journal article" date="2009" name="Genome Res.">
        <title>Comparative genomic analyses of the human fungal pathogens Coccidioides and their relatives.</title>
        <authorList>
            <person name="Sharpton T.J."/>
            <person name="Stajich J.E."/>
            <person name="Rounsley S.D."/>
            <person name="Gardner M.J."/>
            <person name="Wortman J.R."/>
            <person name="Jordar V.S."/>
            <person name="Maiti R."/>
            <person name="Kodira C.D."/>
            <person name="Neafsey D.E."/>
            <person name="Zeng Q."/>
            <person name="Hung C.-Y."/>
            <person name="McMahan C."/>
            <person name="Muszewska A."/>
            <person name="Grynberg M."/>
            <person name="Mandel M.A."/>
            <person name="Kellner E.M."/>
            <person name="Barker B.M."/>
            <person name="Galgiani J.N."/>
            <person name="Orbach M.J."/>
            <person name="Kirkland T.N."/>
            <person name="Cole G.T."/>
            <person name="Henn M.R."/>
            <person name="Birren B.W."/>
            <person name="Taylor J.W."/>
        </authorList>
    </citation>
    <scope>NUCLEOTIDE SEQUENCE [LARGE SCALE GENOMIC DNA]</scope>
    <source>
        <strain evidence="3">C735</strain>
    </source>
</reference>
<feature type="compositionally biased region" description="Pro residues" evidence="1">
    <location>
        <begin position="1424"/>
        <end position="1444"/>
    </location>
</feature>
<dbReference type="Proteomes" id="UP000009084">
    <property type="component" value="Unassembled WGS sequence"/>
</dbReference>
<dbReference type="KEGG" id="cpw:9697702"/>
<feature type="compositionally biased region" description="Pro residues" evidence="1">
    <location>
        <begin position="683"/>
        <end position="697"/>
    </location>
</feature>
<sequence>MDYALLAGFPNDVHPIYPIVEKRRTGLSCEISETKFSIPDFMSPRNCFLFDKQVLTAPLHGRHVSFLKVSALLEELESFLNHPPESRCTVSPPTYSDALKDLPPGYTVEDAPRSRIETLDSATLPAKKCTTSAEKSILCKEVKRPIDWNDPSRFRECAKGKKKKNNGKKQTGNSNNKGGGNDEPPPPEENDLPEGGNNGAGDDGGNGDDGAGGGGEGGGDDEDNEDWMTSNSKKSKKKKKAKKEEEEEEEEEERKRKEEDEEEQKAKDEEVVCQTDDLSWADADGAAQDDGWAEISAPKKKKKGKAGKASEPPPAETTQSNGFENISLEDSAPQSDMPLTQPSGNSFGLNAWGKGWYSGERFGHGTEDGTSTEDPVSTNPWSKPGKKGKTFAVSNAFEIGFGDMENDFNATPPTNGDNFGGNTADDPSWETPVTNKKNKKKKKGAVVENIFEQIPAADENKADAIPEDATAVIDHETNAQAEEVEDWSGWATTTKSKKKKKKGVEIVDLEPEEPAPPPVEPEPPVNDAWSVSTKKSKKKKQGAAIEEVPIEPTLETVPEVNIEANAEVGDDTWPSWGTTTKKSKKKKGKTLIEEELSPPPAVPEDPAPDPEPVDDLVAWATSGSKKDKKKAAKETPAVEEPPTPTPEPGKPTETTADGDWGGWGMATSKKSKKKKGKAGVEEIPPPPPAEDPQPEPDASPEIVPEPEPEPEPEPVTVVEPSLDADSQPVNEWTWATANVKKKKSKKGKEPVVEDPPPPPPPLDLAPEPELTFEPEPEPESQSQPVDNWFTPAPKKKKGKKSKAPVEPDPPPVEPEPVPEPEPEPTPAPEPVIEQVDDWGATATISTKKSKKKKGKGVVEEPLPPPPPDPAPEEIEPKPEPEPEPVLVDDWAGFTLSKKKKGKKGAIDPAPSKIEDIIEPLPEESSAFVDALSRKEKRKASKSAAKGEVITEDPPILVDPIDATGDLMGDALAEVTKVDTSKSEGPKEEDPLADWTVGSKKKDKKKKKKGDQAPVLESEPVPVLNEMENTTADDSWFSWDKKKDKSGDKGVGYVDKDIDLLKDDALDGRNGDADGDLKDKAAKDLDIGNLEDNSGPPAASTDAWDFWGSKKRSKGKTAKAKNPDIDVHAFEIPPSTDEPTLSIWAQDWGLSSKEKKEKDKENENEITNRGIDNDITSPISTELVPRAAEDNSWDIWNVPKSTKKKKKKAKDEGQLPPPAPTPPAQGLDPEPPIIPSFDDTGHTTWDSFSGFGGRGVKKGNLSRTTTSTSQSANIENIKLSKTKTRGLEVVDVTDEPGTVAEADAKGSKASTGIWGGSTAAGKSKASKSKREPADTLDDGVTRTASKDGAKPADELLVDAPEKASAAAADKAETPPRPTTSSPPSTARPTAKSSVAERIRILEQKKRLQKQTAAARETERALEIPAPAPAPAPAPEPAPAAGPPADEPVEPAAQEPPDAPAPPEPDAAPAAKSAPAPSKRTKKKTKNIPVLDLPPIEHFEAPRDSVPGSFPGADDDLVDVSFSAPGAPKLEAVEFPESSTEGKKDPARKEKPDSDMASPPPSPPAQGENERESAPVTPTPKPAKKERARVERTAGATSWGFWGAATRKSPKKEGKGPGEGEASATPKRGNDKPEPALKRSKSSATRREKSASPEKNDKSSTSDKEKEKRAASRPRPSRGLSFSGFMLGGPPPARTKSARRNGNTSSRPTSRRQSMNLDDSGLISSVEDKPEAPSKAAKVMGINNSKPSRRISKSKKRSSAPADPYAIDDDDIVMVNGTGDLDAPRPKAHRESRSRRRSKRELKAKDIETPDDMVMVEPGSSGHSPEVISGPDDIAFVETPHRERSSLRRSTTLPKKSEGLLGLLGSFRKNGGRASETRERGKSKSRHDEDGRRHTDTEREDSRRMKREEKRRRSPKIDTDGDVFMGAPNTDVEDTDARKAERRARKAARMVAEQEAREAEERRASRRDSEKHRTRESREKRGREEEERDDRRRREKKARRSSRVLQDERPRDRDDLEQAEPRVSHRRHKHRAPEGDVNGEIQQESKSRRRRSYVGEKRREGYPDEYAEDEYYRRRHHRPDDEGAKPRRRKSTTTPRGDERHTSRRTRSSRRHPDVPYPVMVSGGKDKTSSWVQSQFTDPPEAPPIVPTVIDLPAPQGPSHSLSSDEEARRAILHRRSRRHSKYGDMLPPEKERRSRRRESRRAERDTMRSSDDSAGMDRYADHRYESDARYNHTNGTTKVTSWFKKFTGF</sequence>
<feature type="compositionally biased region" description="Pro residues" evidence="1">
    <location>
        <begin position="806"/>
        <end position="815"/>
    </location>
</feature>
<feature type="compositionally biased region" description="Low complexity" evidence="1">
    <location>
        <begin position="1846"/>
        <end position="1863"/>
    </location>
</feature>
<feature type="region of interest" description="Disordered" evidence="1">
    <location>
        <begin position="404"/>
        <end position="443"/>
    </location>
</feature>
<name>C5NZ79_COCP7</name>
<feature type="compositionally biased region" description="Basic and acidic residues" evidence="1">
    <location>
        <begin position="1626"/>
        <end position="1635"/>
    </location>
</feature>
<feature type="compositionally biased region" description="Basic and acidic residues" evidence="1">
    <location>
        <begin position="1873"/>
        <end position="1906"/>
    </location>
</feature>
<feature type="compositionally biased region" description="Basic and acidic residues" evidence="1">
    <location>
        <begin position="1581"/>
        <end position="1590"/>
    </location>
</feature>
<feature type="compositionally biased region" description="Polar residues" evidence="1">
    <location>
        <begin position="1260"/>
        <end position="1273"/>
    </location>
</feature>
<feature type="compositionally biased region" description="Polar residues" evidence="1">
    <location>
        <begin position="332"/>
        <end position="348"/>
    </location>
</feature>
<feature type="compositionally biased region" description="Gly residues" evidence="1">
    <location>
        <begin position="196"/>
        <end position="217"/>
    </location>
</feature>
<feature type="compositionally biased region" description="Basic and acidic residues" evidence="1">
    <location>
        <begin position="1950"/>
        <end position="1990"/>
    </location>
</feature>
<accession>C5NZ79</accession>
<feature type="compositionally biased region" description="Low complexity" evidence="1">
    <location>
        <begin position="1377"/>
        <end position="1392"/>
    </location>
</feature>
<feature type="compositionally biased region" description="Basic and acidic residues" evidence="1">
    <location>
        <begin position="1780"/>
        <end position="1789"/>
    </location>
</feature>
<feature type="compositionally biased region" description="Basic and acidic residues" evidence="1">
    <location>
        <begin position="1643"/>
        <end position="1668"/>
    </location>
</feature>
<feature type="compositionally biased region" description="Polar residues" evidence="1">
    <location>
        <begin position="408"/>
        <end position="421"/>
    </location>
</feature>
<evidence type="ECO:0000313" key="2">
    <source>
        <dbReference type="EMBL" id="EER30062.1"/>
    </source>
</evidence>
<evidence type="ECO:0000256" key="1">
    <source>
        <dbReference type="SAM" id="MobiDB-lite"/>
    </source>
</evidence>
<feature type="compositionally biased region" description="Basic residues" evidence="1">
    <location>
        <begin position="1108"/>
        <end position="1118"/>
    </location>
</feature>
<feature type="compositionally biased region" description="Polar residues" evidence="1">
    <location>
        <begin position="368"/>
        <end position="381"/>
    </location>
</feature>
<feature type="region of interest" description="Disordered" evidence="1">
    <location>
        <begin position="477"/>
        <end position="923"/>
    </location>
</feature>
<feature type="compositionally biased region" description="Pro residues" evidence="1">
    <location>
        <begin position="753"/>
        <end position="763"/>
    </location>
</feature>
<dbReference type="PANTHER" id="PTHR37538:SF4">
    <property type="entry name" value="PITSLRE SERINE_THREONINE-PROTEIN KINASE CDC2L1"/>
    <property type="match status" value="1"/>
</dbReference>
<dbReference type="HOGENOM" id="CLU_231989_0_0_1"/>
<feature type="region of interest" description="Disordered" evidence="1">
    <location>
        <begin position="975"/>
        <end position="1053"/>
    </location>
</feature>
<feature type="compositionally biased region" description="Basic residues" evidence="1">
    <location>
        <begin position="2169"/>
        <end position="2179"/>
    </location>
</feature>
<comment type="caution">
    <text evidence="2">The sequence shown here is derived from an EMBL/GenBank/DDBJ whole genome shotgun (WGS) entry which is preliminary data.</text>
</comment>
<feature type="compositionally biased region" description="Basic and acidic residues" evidence="1">
    <location>
        <begin position="1038"/>
        <end position="1053"/>
    </location>
</feature>
<feature type="compositionally biased region" description="Basic and acidic residues" evidence="1">
    <location>
        <begin position="1343"/>
        <end position="1352"/>
    </location>
</feature>
<feature type="compositionally biased region" description="Pro residues" evidence="1">
    <location>
        <begin position="1214"/>
        <end position="1233"/>
    </location>
</feature>
<feature type="compositionally biased region" description="Basic and acidic residues" evidence="1">
    <location>
        <begin position="2003"/>
        <end position="2021"/>
    </location>
</feature>